<proteinExistence type="predicted"/>
<dbReference type="Proteomes" id="UP001187221">
    <property type="component" value="Unassembled WGS sequence"/>
</dbReference>
<evidence type="ECO:0000259" key="1">
    <source>
        <dbReference type="Pfam" id="PF03551"/>
    </source>
</evidence>
<gene>
    <name evidence="2" type="ORF">NUTIK01_00110</name>
</gene>
<dbReference type="InterPro" id="IPR036388">
    <property type="entry name" value="WH-like_DNA-bd_sf"/>
</dbReference>
<accession>A0ABQ6P488</accession>
<comment type="caution">
    <text evidence="2">The sequence shown here is derived from an EMBL/GenBank/DDBJ whole genome shotgun (WGS) entry which is preliminary data.</text>
</comment>
<evidence type="ECO:0000313" key="2">
    <source>
        <dbReference type="EMBL" id="GMM59234.1"/>
    </source>
</evidence>
<dbReference type="SUPFAM" id="SSF46785">
    <property type="entry name" value="Winged helix' DNA-binding domain"/>
    <property type="match status" value="1"/>
</dbReference>
<dbReference type="Pfam" id="PF03551">
    <property type="entry name" value="PadR"/>
    <property type="match status" value="1"/>
</dbReference>
<dbReference type="InterPro" id="IPR036390">
    <property type="entry name" value="WH_DNA-bd_sf"/>
</dbReference>
<sequence>MFAAGELRLLLLSLVSQQERRHGYDLIKAIEELTGGHYAPSPGVVYPTLALLVDEGLIAEVAGEGTRKAFSITPAGQDELAQRAEDLAPIIARLTGLAQASAREASPPVRRAFANLGTALRQRVTGGDFDAETALKVADILDEAARKIERL</sequence>
<organism evidence="2 3">
    <name type="scientific">Novosphingobium pituita</name>
    <dbReference type="NCBI Taxonomy" id="3056842"/>
    <lineage>
        <taxon>Bacteria</taxon>
        <taxon>Pseudomonadati</taxon>
        <taxon>Pseudomonadota</taxon>
        <taxon>Alphaproteobacteria</taxon>
        <taxon>Sphingomonadales</taxon>
        <taxon>Sphingomonadaceae</taxon>
        <taxon>Novosphingobium</taxon>
    </lineage>
</organism>
<dbReference type="PANTHER" id="PTHR43252">
    <property type="entry name" value="TRANSCRIPTIONAL REGULATOR YQJI"/>
    <property type="match status" value="1"/>
</dbReference>
<dbReference type="PANTHER" id="PTHR43252:SF7">
    <property type="entry name" value="TRANSCRIPTIONAL REGULATOR YQJI"/>
    <property type="match status" value="1"/>
</dbReference>
<dbReference type="InterPro" id="IPR005149">
    <property type="entry name" value="Tscrpt_reg_PadR_N"/>
</dbReference>
<dbReference type="EMBL" id="BTFW01000001">
    <property type="protein sequence ID" value="GMM59234.1"/>
    <property type="molecule type" value="Genomic_DNA"/>
</dbReference>
<dbReference type="Gene3D" id="1.10.10.10">
    <property type="entry name" value="Winged helix-like DNA-binding domain superfamily/Winged helix DNA-binding domain"/>
    <property type="match status" value="1"/>
</dbReference>
<name>A0ABQ6P488_9SPHN</name>
<reference evidence="2 3" key="1">
    <citation type="submission" date="2023-06" db="EMBL/GenBank/DDBJ databases">
        <title>Draft genome sequence of Novosphingobium sp. strain IK01.</title>
        <authorList>
            <person name="Hatamoto M."/>
            <person name="Ikarashi T."/>
            <person name="Yamaguchi T."/>
        </authorList>
    </citation>
    <scope>NUCLEOTIDE SEQUENCE [LARGE SCALE GENOMIC DNA]</scope>
    <source>
        <strain evidence="2 3">IK01</strain>
    </source>
</reference>
<keyword evidence="3" id="KW-1185">Reference proteome</keyword>
<evidence type="ECO:0000313" key="3">
    <source>
        <dbReference type="Proteomes" id="UP001187221"/>
    </source>
</evidence>
<protein>
    <submittedName>
        <fullName evidence="2">PadR family transcriptional regulator</fullName>
    </submittedName>
</protein>
<feature type="domain" description="Transcription regulator PadR N-terminal" evidence="1">
    <location>
        <begin position="11"/>
        <end position="82"/>
    </location>
</feature>